<evidence type="ECO:0000313" key="1">
    <source>
        <dbReference type="EMBL" id="CAM9160002.1"/>
    </source>
</evidence>
<organism evidence="1 2">
    <name type="scientific">Rangifer tarandus platyrhynchus</name>
    <name type="common">Svalbard reindeer</name>
    <dbReference type="NCBI Taxonomy" id="3082113"/>
    <lineage>
        <taxon>Eukaryota</taxon>
        <taxon>Metazoa</taxon>
        <taxon>Chordata</taxon>
        <taxon>Craniata</taxon>
        <taxon>Vertebrata</taxon>
        <taxon>Euteleostomi</taxon>
        <taxon>Mammalia</taxon>
        <taxon>Eutheria</taxon>
        <taxon>Laurasiatheria</taxon>
        <taxon>Artiodactyla</taxon>
        <taxon>Ruminantia</taxon>
        <taxon>Pecora</taxon>
        <taxon>Cervidae</taxon>
        <taxon>Odocoileinae</taxon>
        <taxon>Rangifer</taxon>
    </lineage>
</organism>
<proteinExistence type="predicted"/>
<comment type="caution">
    <text evidence="1">The sequence shown here is derived from an EMBL/GenBank/DDBJ whole genome shotgun (WGS) entry which is preliminary data.</text>
</comment>
<protein>
    <submittedName>
        <fullName evidence="1">Uncharacterized protein</fullName>
    </submittedName>
</protein>
<gene>
    <name evidence="1" type="ORF">MRATA1EN22A_LOCUS29225</name>
</gene>
<name>A0ACB1KFT6_RANTA</name>
<evidence type="ECO:0000313" key="2">
    <source>
        <dbReference type="Proteomes" id="UP001162501"/>
    </source>
</evidence>
<dbReference type="EMBL" id="CATOBB020000450">
    <property type="protein sequence ID" value="CAM9160002.1"/>
    <property type="molecule type" value="Genomic_DNA"/>
</dbReference>
<accession>A0ACB1KFT6</accession>
<reference evidence="1" key="1">
    <citation type="submission" date="2025-03" db="EMBL/GenBank/DDBJ databases">
        <authorList>
            <consortium name="ELIXIR-Norway"/>
            <consortium name="Elixir Norway"/>
        </authorList>
    </citation>
    <scope>NUCLEOTIDE SEQUENCE</scope>
</reference>
<sequence length="81" mass="8622">MSPRCVVSLSDIRVSDWVPWIWGRASGGPIPRSGGVWGEPRIPGPAQRQGEVPEGGLRGPCVRTDGTPQIPAPVVDPGRAW</sequence>
<feature type="non-terminal residue" evidence="1">
    <location>
        <position position="81"/>
    </location>
</feature>
<dbReference type="Proteomes" id="UP001162501">
    <property type="component" value="Unassembled WGS sequence"/>
</dbReference>